<accession>A0A8G0ZTA7</accession>
<evidence type="ECO:0000256" key="1">
    <source>
        <dbReference type="SAM" id="Phobius"/>
    </source>
</evidence>
<evidence type="ECO:0000313" key="2">
    <source>
        <dbReference type="EMBL" id="QYZ68526.1"/>
    </source>
</evidence>
<sequence length="118" mass="12037">MTELDDLFAEARRTGPDASEAFMARVLADALAEQPEPARVVTTRQAQAPQRMGLFDWLAGVFGGGGVLAGLGAVAAAGLLVGYVQPAPVTAVAGVFLTGASIETVELIPNLSGLVEAE</sequence>
<keyword evidence="1" id="KW-0472">Membrane</keyword>
<name>A0A8G0ZTA7_9RHOB</name>
<keyword evidence="1" id="KW-0812">Transmembrane</keyword>
<dbReference type="RefSeq" id="WP_220660749.1">
    <property type="nucleotide sequence ID" value="NZ_CP069370.1"/>
</dbReference>
<evidence type="ECO:0000313" key="3">
    <source>
        <dbReference type="Proteomes" id="UP000826300"/>
    </source>
</evidence>
<protein>
    <submittedName>
        <fullName evidence="2">Dihydroorotate dehydrogenase</fullName>
    </submittedName>
</protein>
<gene>
    <name evidence="2" type="ORF">JO391_12110</name>
</gene>
<keyword evidence="1" id="KW-1133">Transmembrane helix</keyword>
<organism evidence="2 3">
    <name type="scientific">Neotabrizicola shimadae</name>
    <dbReference type="NCBI Taxonomy" id="2807096"/>
    <lineage>
        <taxon>Bacteria</taxon>
        <taxon>Pseudomonadati</taxon>
        <taxon>Pseudomonadota</taxon>
        <taxon>Alphaproteobacteria</taxon>
        <taxon>Rhodobacterales</taxon>
        <taxon>Paracoccaceae</taxon>
        <taxon>Neotabrizicola</taxon>
    </lineage>
</organism>
<proteinExistence type="predicted"/>
<dbReference type="KEGG" id="nsm:JO391_12110"/>
<dbReference type="AlphaFoldDB" id="A0A8G0ZTA7"/>
<dbReference type="Proteomes" id="UP000826300">
    <property type="component" value="Chromosome"/>
</dbReference>
<keyword evidence="3" id="KW-1185">Reference proteome</keyword>
<dbReference type="EMBL" id="CP069370">
    <property type="protein sequence ID" value="QYZ68526.1"/>
    <property type="molecule type" value="Genomic_DNA"/>
</dbReference>
<feature type="transmembrane region" description="Helical" evidence="1">
    <location>
        <begin position="54"/>
        <end position="81"/>
    </location>
</feature>
<reference evidence="2" key="1">
    <citation type="submission" date="2021-02" db="EMBL/GenBank/DDBJ databases">
        <title>Rhodobacter shimadae sp. nov., an aerobic anoxygenic phototrophic bacterium isolated from a hot spring.</title>
        <authorList>
            <person name="Muramatsu S."/>
            <person name="Haruta S."/>
            <person name="Hirose S."/>
            <person name="Hanada S."/>
        </authorList>
    </citation>
    <scope>NUCLEOTIDE SEQUENCE</scope>
    <source>
        <strain evidence="2">N10</strain>
    </source>
</reference>